<dbReference type="KEGG" id="ehx:EMIHUDRAFT_199561"/>
<keyword evidence="2" id="KW-0804">Transcription</keyword>
<evidence type="ECO:0000256" key="3">
    <source>
        <dbReference type="ARBA" id="ARBA00023242"/>
    </source>
</evidence>
<sequence length="212" mass="22925">MAMRPRRPRKVADGSGEPAARGKQQHSRSGAGESRGGGGEESDGEGGAPEAGEPAEKKARFVWTPEMHLRFERAVHKLGVPHAKPQAIRQLMGCEGEEYAPTRQNIKSHLQKYRQSRQNSSHAADGPTMRPEQLTRLAQHVMLQRQLLHHLFALLQAHTEDVMREGGLGASQAGALQGLSSPLGQSQPIDVPEVSSQLEVFGGFDGMDSSVG</sequence>
<dbReference type="eggNOG" id="ENOG502RIEW">
    <property type="taxonomic scope" value="Eukaryota"/>
</dbReference>
<reference evidence="6" key="1">
    <citation type="journal article" date="2013" name="Nature">
        <title>Pan genome of the phytoplankton Emiliania underpins its global distribution.</title>
        <authorList>
            <person name="Read B.A."/>
            <person name="Kegel J."/>
            <person name="Klute M.J."/>
            <person name="Kuo A."/>
            <person name="Lefebvre S.C."/>
            <person name="Maumus F."/>
            <person name="Mayer C."/>
            <person name="Miller J."/>
            <person name="Monier A."/>
            <person name="Salamov A."/>
            <person name="Young J."/>
            <person name="Aguilar M."/>
            <person name="Claverie J.M."/>
            <person name="Frickenhaus S."/>
            <person name="Gonzalez K."/>
            <person name="Herman E.K."/>
            <person name="Lin Y.C."/>
            <person name="Napier J."/>
            <person name="Ogata H."/>
            <person name="Sarno A.F."/>
            <person name="Shmutz J."/>
            <person name="Schroeder D."/>
            <person name="de Vargas C."/>
            <person name="Verret F."/>
            <person name="von Dassow P."/>
            <person name="Valentin K."/>
            <person name="Van de Peer Y."/>
            <person name="Wheeler G."/>
            <person name="Dacks J.B."/>
            <person name="Delwiche C.F."/>
            <person name="Dyhrman S.T."/>
            <person name="Glockner G."/>
            <person name="John U."/>
            <person name="Richards T."/>
            <person name="Worden A.Z."/>
            <person name="Zhang X."/>
            <person name="Grigoriev I.V."/>
            <person name="Allen A.E."/>
            <person name="Bidle K."/>
            <person name="Borodovsky M."/>
            <person name="Bowler C."/>
            <person name="Brownlee C."/>
            <person name="Cock J.M."/>
            <person name="Elias M."/>
            <person name="Gladyshev V.N."/>
            <person name="Groth M."/>
            <person name="Guda C."/>
            <person name="Hadaegh A."/>
            <person name="Iglesias-Rodriguez M.D."/>
            <person name="Jenkins J."/>
            <person name="Jones B.M."/>
            <person name="Lawson T."/>
            <person name="Leese F."/>
            <person name="Lindquist E."/>
            <person name="Lobanov A."/>
            <person name="Lomsadze A."/>
            <person name="Malik S.B."/>
            <person name="Marsh M.E."/>
            <person name="Mackinder L."/>
            <person name="Mock T."/>
            <person name="Mueller-Roeber B."/>
            <person name="Pagarete A."/>
            <person name="Parker M."/>
            <person name="Probert I."/>
            <person name="Quesneville H."/>
            <person name="Raines C."/>
            <person name="Rensing S.A."/>
            <person name="Riano-Pachon D.M."/>
            <person name="Richier S."/>
            <person name="Rokitta S."/>
            <person name="Shiraiwa Y."/>
            <person name="Soanes D.M."/>
            <person name="van der Giezen M."/>
            <person name="Wahlund T.M."/>
            <person name="Williams B."/>
            <person name="Wilson W."/>
            <person name="Wolfe G."/>
            <person name="Wurch L.L."/>
        </authorList>
    </citation>
    <scope>NUCLEOTIDE SEQUENCE</scope>
</reference>
<evidence type="ECO:0000313" key="6">
    <source>
        <dbReference type="Proteomes" id="UP000013827"/>
    </source>
</evidence>
<feature type="compositionally biased region" description="Gly residues" evidence="4">
    <location>
        <begin position="33"/>
        <end position="49"/>
    </location>
</feature>
<evidence type="ECO:0000256" key="4">
    <source>
        <dbReference type="SAM" id="MobiDB-lite"/>
    </source>
</evidence>
<dbReference type="NCBIfam" id="TIGR01557">
    <property type="entry name" value="myb_SHAQKYF"/>
    <property type="match status" value="1"/>
</dbReference>
<evidence type="ECO:0008006" key="7">
    <source>
        <dbReference type="Google" id="ProtNLM"/>
    </source>
</evidence>
<evidence type="ECO:0000256" key="2">
    <source>
        <dbReference type="ARBA" id="ARBA00023163"/>
    </source>
</evidence>
<dbReference type="PANTHER" id="PTHR31442:SF29">
    <property type="entry name" value="HOMEODOMAIN-LIKE SUPERFAMILY PROTEIN"/>
    <property type="match status" value="1"/>
</dbReference>
<dbReference type="AlphaFoldDB" id="A0A0D3KZU0"/>
<dbReference type="RefSeq" id="XP_005793704.1">
    <property type="nucleotide sequence ID" value="XM_005793647.1"/>
</dbReference>
<dbReference type="Proteomes" id="UP000013827">
    <property type="component" value="Unassembled WGS sequence"/>
</dbReference>
<organism evidence="5 6">
    <name type="scientific">Emiliania huxleyi (strain CCMP1516)</name>
    <dbReference type="NCBI Taxonomy" id="280463"/>
    <lineage>
        <taxon>Eukaryota</taxon>
        <taxon>Haptista</taxon>
        <taxon>Haptophyta</taxon>
        <taxon>Prymnesiophyceae</taxon>
        <taxon>Isochrysidales</taxon>
        <taxon>Noelaerhabdaceae</taxon>
        <taxon>Emiliania</taxon>
    </lineage>
</organism>
<dbReference type="STRING" id="2903.R1FQ84"/>
<dbReference type="GeneID" id="17286545"/>
<accession>A0A0D3KZU0</accession>
<dbReference type="HOGENOM" id="CLU_1463833_0_0_1"/>
<name>A0A0D3KZU0_EMIH1</name>
<dbReference type="InterPro" id="IPR006447">
    <property type="entry name" value="Myb_dom_plants"/>
</dbReference>
<dbReference type="PaxDb" id="2903-EOD41275"/>
<reference evidence="5" key="2">
    <citation type="submission" date="2024-10" db="UniProtKB">
        <authorList>
            <consortium name="EnsemblProtists"/>
        </authorList>
    </citation>
    <scope>IDENTIFICATION</scope>
</reference>
<dbReference type="InterPro" id="IPR009057">
    <property type="entry name" value="Homeodomain-like_sf"/>
</dbReference>
<keyword evidence="6" id="KW-1185">Reference proteome</keyword>
<dbReference type="Gene3D" id="1.10.10.60">
    <property type="entry name" value="Homeodomain-like"/>
    <property type="match status" value="1"/>
</dbReference>
<keyword evidence="3" id="KW-0539">Nucleus</keyword>
<keyword evidence="1" id="KW-0805">Transcription regulation</keyword>
<evidence type="ECO:0000313" key="5">
    <source>
        <dbReference type="EnsemblProtists" id="EOD41275"/>
    </source>
</evidence>
<dbReference type="GO" id="GO:0003700">
    <property type="term" value="F:DNA-binding transcription factor activity"/>
    <property type="evidence" value="ECO:0007669"/>
    <property type="project" value="InterPro"/>
</dbReference>
<evidence type="ECO:0000256" key="1">
    <source>
        <dbReference type="ARBA" id="ARBA00023015"/>
    </source>
</evidence>
<protein>
    <recommendedName>
        <fullName evidence="7">HTH myb-type domain-containing protein</fullName>
    </recommendedName>
</protein>
<dbReference type="GO" id="GO:0003677">
    <property type="term" value="F:DNA binding"/>
    <property type="evidence" value="ECO:0007669"/>
    <property type="project" value="InterPro"/>
</dbReference>
<dbReference type="EnsemblProtists" id="EOD41275">
    <property type="protein sequence ID" value="EOD41275"/>
    <property type="gene ID" value="EMIHUDRAFT_199561"/>
</dbReference>
<proteinExistence type="predicted"/>
<dbReference type="PANTHER" id="PTHR31442">
    <property type="entry name" value="HOMEODOMAIN-LIKE SUPERFAMILY PROTEIN-RELATED"/>
    <property type="match status" value="1"/>
</dbReference>
<dbReference type="InterPro" id="IPR044841">
    <property type="entry name" value="LUX/BOA-like"/>
</dbReference>
<dbReference type="SUPFAM" id="SSF46689">
    <property type="entry name" value="Homeodomain-like"/>
    <property type="match status" value="1"/>
</dbReference>
<feature type="region of interest" description="Disordered" evidence="4">
    <location>
        <begin position="1"/>
        <end position="55"/>
    </location>
</feature>